<protein>
    <recommendedName>
        <fullName evidence="5">PH domain-containing protein</fullName>
    </recommendedName>
</protein>
<dbReference type="EMBL" id="JACXYU010000005">
    <property type="protein sequence ID" value="MBD3932319.1"/>
    <property type="molecule type" value="Genomic_DNA"/>
</dbReference>
<feature type="region of interest" description="Disordered" evidence="1">
    <location>
        <begin position="188"/>
        <end position="212"/>
    </location>
</feature>
<proteinExistence type="predicted"/>
<comment type="caution">
    <text evidence="3">The sequence shown here is derived from an EMBL/GenBank/DDBJ whole genome shotgun (WGS) entry which is preliminary data.</text>
</comment>
<evidence type="ECO:0000313" key="4">
    <source>
        <dbReference type="Proteomes" id="UP000632289"/>
    </source>
</evidence>
<evidence type="ECO:0000313" key="3">
    <source>
        <dbReference type="EMBL" id="MBD3932319.1"/>
    </source>
</evidence>
<evidence type="ECO:0000256" key="2">
    <source>
        <dbReference type="SAM" id="Phobius"/>
    </source>
</evidence>
<keyword evidence="2" id="KW-1133">Transmembrane helix</keyword>
<feature type="transmembrane region" description="Helical" evidence="2">
    <location>
        <begin position="48"/>
        <end position="69"/>
    </location>
</feature>
<gene>
    <name evidence="3" type="ORF">IF129_12235</name>
</gene>
<organism evidence="3 4">
    <name type="scientific">Streptomyces chumphonensis</name>
    <dbReference type="NCBI Taxonomy" id="1214925"/>
    <lineage>
        <taxon>Bacteria</taxon>
        <taxon>Bacillati</taxon>
        <taxon>Actinomycetota</taxon>
        <taxon>Actinomycetes</taxon>
        <taxon>Kitasatosporales</taxon>
        <taxon>Streptomycetaceae</taxon>
        <taxon>Streptomyces</taxon>
    </lineage>
</organism>
<feature type="transmembrane region" description="Helical" evidence="2">
    <location>
        <begin position="12"/>
        <end position="28"/>
    </location>
</feature>
<sequence length="212" mass="22548">MTRPAGRRTATWAAGAALVAVAVLLARARRRGGPPQPVTFRHPRRGRLYAWAGLALVVAGVGWCGFLSAGPEHAADRPLGATAWGVSALLPLLLHRAGAVTVVDAHGVRTRGGLTPRRRRAAWPEVAGVTLELAHRWDGAVHRVVVTRADGRAVPLAVPLGQTWRPASMSALHAAHARVVAHWEAGRGPGLPTDRVRPRMNLPTRGSRSFDA</sequence>
<dbReference type="AlphaFoldDB" id="A0A927EYG5"/>
<reference evidence="3" key="1">
    <citation type="submission" date="2020-09" db="EMBL/GenBank/DDBJ databases">
        <title>Secondary metabolite and genome analysis of marine Streptomyces chumphonensis KK1-2T.</title>
        <authorList>
            <person name="Phongsopitanun W."/>
            <person name="Kanchanasin P."/>
            <person name="Pittayakhajonwut P."/>
            <person name="Suwanborirux K."/>
            <person name="Tanasupawat S."/>
        </authorList>
    </citation>
    <scope>NUCLEOTIDE SEQUENCE</scope>
    <source>
        <strain evidence="3">KK1-2</strain>
    </source>
</reference>
<keyword evidence="4" id="KW-1185">Reference proteome</keyword>
<evidence type="ECO:0008006" key="5">
    <source>
        <dbReference type="Google" id="ProtNLM"/>
    </source>
</evidence>
<name>A0A927EYG5_9ACTN</name>
<accession>A0A927EYG5</accession>
<keyword evidence="2" id="KW-0812">Transmembrane</keyword>
<dbReference type="Proteomes" id="UP000632289">
    <property type="component" value="Unassembled WGS sequence"/>
</dbReference>
<dbReference type="RefSeq" id="WP_191209619.1">
    <property type="nucleotide sequence ID" value="NZ_BAABKL010000015.1"/>
</dbReference>
<feature type="transmembrane region" description="Helical" evidence="2">
    <location>
        <begin position="81"/>
        <end position="103"/>
    </location>
</feature>
<keyword evidence="2" id="KW-0472">Membrane</keyword>
<evidence type="ECO:0000256" key="1">
    <source>
        <dbReference type="SAM" id="MobiDB-lite"/>
    </source>
</evidence>